<reference evidence="2 3" key="1">
    <citation type="journal article" date="2015" name="Nature">
        <title>rRNA introns, odd ribosomes, and small enigmatic genomes across a large radiation of phyla.</title>
        <authorList>
            <person name="Brown C.T."/>
            <person name="Hug L.A."/>
            <person name="Thomas B.C."/>
            <person name="Sharon I."/>
            <person name="Castelle C.J."/>
            <person name="Singh A."/>
            <person name="Wilkins M.J."/>
            <person name="Williams K.H."/>
            <person name="Banfield J.F."/>
        </authorList>
    </citation>
    <scope>NUCLEOTIDE SEQUENCE [LARGE SCALE GENOMIC DNA]</scope>
</reference>
<proteinExistence type="predicted"/>
<dbReference type="InterPro" id="IPR016181">
    <property type="entry name" value="Acyl_CoA_acyltransferase"/>
</dbReference>
<evidence type="ECO:0000313" key="2">
    <source>
        <dbReference type="EMBL" id="KKU62045.1"/>
    </source>
</evidence>
<dbReference type="InterPro" id="IPR050276">
    <property type="entry name" value="MshD_Acetyltransferase"/>
</dbReference>
<dbReference type="InterPro" id="IPR000182">
    <property type="entry name" value="GNAT_dom"/>
</dbReference>
<accession>A0A0G1UWG2</accession>
<dbReference type="Pfam" id="PF00583">
    <property type="entry name" value="Acetyltransf_1"/>
    <property type="match status" value="1"/>
</dbReference>
<sequence>MKTTIKLASLKDLKKYTDLLQQTYQSAYTNEKLGLTADCFSKEIFATDNTQDYLKSHLINNHSQKTWLAFKDHVLVGSITCILENDDEAELTGFYVHPDYQGQGVGKKLYRQALEFSGNKDFVLDIYTHNTKTVKMYEKWGWVLDVSRGDNGYFYRHWPEWPKGLKAKAMYMRLKR</sequence>
<protein>
    <submittedName>
        <fullName evidence="2">Transcriptional regulator</fullName>
    </submittedName>
</protein>
<dbReference type="Proteomes" id="UP000033860">
    <property type="component" value="Unassembled WGS sequence"/>
</dbReference>
<dbReference type="EMBL" id="LCNT01000001">
    <property type="protein sequence ID" value="KKU62045.1"/>
    <property type="molecule type" value="Genomic_DNA"/>
</dbReference>
<organism evidence="2 3">
    <name type="scientific">Candidatus Beckwithbacteria bacterium GW2011_GWB1_47_15</name>
    <dbReference type="NCBI Taxonomy" id="1618371"/>
    <lineage>
        <taxon>Bacteria</taxon>
        <taxon>Candidatus Beckwithiibacteriota</taxon>
    </lineage>
</organism>
<dbReference type="PROSITE" id="PS51186">
    <property type="entry name" value="GNAT"/>
    <property type="match status" value="1"/>
</dbReference>
<dbReference type="AlphaFoldDB" id="A0A0G1UWG2"/>
<dbReference type="CDD" id="cd04301">
    <property type="entry name" value="NAT_SF"/>
    <property type="match status" value="1"/>
</dbReference>
<evidence type="ECO:0000313" key="3">
    <source>
        <dbReference type="Proteomes" id="UP000033860"/>
    </source>
</evidence>
<dbReference type="PANTHER" id="PTHR43617:SF38">
    <property type="entry name" value="N-ACETYLTRANSFERASE DOMAIN-CONTAINING PROTEIN"/>
    <property type="match status" value="1"/>
</dbReference>
<feature type="domain" description="N-acetyltransferase" evidence="1">
    <location>
        <begin position="3"/>
        <end position="176"/>
    </location>
</feature>
<name>A0A0G1UWG2_9BACT</name>
<dbReference type="Gene3D" id="3.40.630.30">
    <property type="match status" value="1"/>
</dbReference>
<evidence type="ECO:0000259" key="1">
    <source>
        <dbReference type="PROSITE" id="PS51186"/>
    </source>
</evidence>
<dbReference type="SUPFAM" id="SSF55729">
    <property type="entry name" value="Acyl-CoA N-acyltransferases (Nat)"/>
    <property type="match status" value="1"/>
</dbReference>
<gene>
    <name evidence="2" type="ORF">UX85_C0001G0259</name>
</gene>
<comment type="caution">
    <text evidence="2">The sequence shown here is derived from an EMBL/GenBank/DDBJ whole genome shotgun (WGS) entry which is preliminary data.</text>
</comment>
<dbReference type="GO" id="GO:0016747">
    <property type="term" value="F:acyltransferase activity, transferring groups other than amino-acyl groups"/>
    <property type="evidence" value="ECO:0007669"/>
    <property type="project" value="InterPro"/>
</dbReference>
<dbReference type="PANTHER" id="PTHR43617">
    <property type="entry name" value="L-AMINO ACID N-ACETYLTRANSFERASE"/>
    <property type="match status" value="1"/>
</dbReference>